<dbReference type="EMBL" id="JANPWB010000004">
    <property type="protein sequence ID" value="KAJ1195483.1"/>
    <property type="molecule type" value="Genomic_DNA"/>
</dbReference>
<dbReference type="AlphaFoldDB" id="A0AAV7V229"/>
<protein>
    <submittedName>
        <fullName evidence="1">Uncharacterized protein</fullName>
    </submittedName>
</protein>
<name>A0AAV7V229_PLEWA</name>
<accession>A0AAV7V229</accession>
<evidence type="ECO:0000313" key="2">
    <source>
        <dbReference type="Proteomes" id="UP001066276"/>
    </source>
</evidence>
<reference evidence="1" key="1">
    <citation type="journal article" date="2022" name="bioRxiv">
        <title>Sequencing and chromosome-scale assembly of the giantPleurodeles waltlgenome.</title>
        <authorList>
            <person name="Brown T."/>
            <person name="Elewa A."/>
            <person name="Iarovenko S."/>
            <person name="Subramanian E."/>
            <person name="Araus A.J."/>
            <person name="Petzold A."/>
            <person name="Susuki M."/>
            <person name="Suzuki K.-i.T."/>
            <person name="Hayashi T."/>
            <person name="Toyoda A."/>
            <person name="Oliveira C."/>
            <person name="Osipova E."/>
            <person name="Leigh N.D."/>
            <person name="Simon A."/>
            <person name="Yun M.H."/>
        </authorList>
    </citation>
    <scope>NUCLEOTIDE SEQUENCE</scope>
    <source>
        <strain evidence="1">20211129_DDA</strain>
        <tissue evidence="1">Liver</tissue>
    </source>
</reference>
<sequence length="80" mass="8530">MPPTRPGGLAPGSADARLHHTGLRLFPFLVCPGGAAQDKSRSFGPSGADELGVRHLRLLVYAPRPGVSRVFIISIAEHFE</sequence>
<organism evidence="1 2">
    <name type="scientific">Pleurodeles waltl</name>
    <name type="common">Iberian ribbed newt</name>
    <dbReference type="NCBI Taxonomy" id="8319"/>
    <lineage>
        <taxon>Eukaryota</taxon>
        <taxon>Metazoa</taxon>
        <taxon>Chordata</taxon>
        <taxon>Craniata</taxon>
        <taxon>Vertebrata</taxon>
        <taxon>Euteleostomi</taxon>
        <taxon>Amphibia</taxon>
        <taxon>Batrachia</taxon>
        <taxon>Caudata</taxon>
        <taxon>Salamandroidea</taxon>
        <taxon>Salamandridae</taxon>
        <taxon>Pleurodelinae</taxon>
        <taxon>Pleurodeles</taxon>
    </lineage>
</organism>
<comment type="caution">
    <text evidence="1">The sequence shown here is derived from an EMBL/GenBank/DDBJ whole genome shotgun (WGS) entry which is preliminary data.</text>
</comment>
<dbReference type="Proteomes" id="UP001066276">
    <property type="component" value="Chromosome 2_2"/>
</dbReference>
<proteinExistence type="predicted"/>
<gene>
    <name evidence="1" type="ORF">NDU88_004763</name>
</gene>
<keyword evidence="2" id="KW-1185">Reference proteome</keyword>
<evidence type="ECO:0000313" key="1">
    <source>
        <dbReference type="EMBL" id="KAJ1195483.1"/>
    </source>
</evidence>